<dbReference type="NCBIfam" id="NF040643">
    <property type="entry name" value="S6_alt_immun"/>
    <property type="match status" value="1"/>
</dbReference>
<gene>
    <name evidence="1" type="ORF">BTN82_11015</name>
</gene>
<accession>A0A1Q8ERW3</accession>
<sequence>MYLCITGFLPDGFDDTSLKFELDVASECERAVMDILGWESLAAESDGELPLTSEQVWRISEVIKTSLPDNLDLFIGVEA</sequence>
<reference evidence="1 2" key="1">
    <citation type="submission" date="2016-12" db="EMBL/GenBank/DDBJ databases">
        <authorList>
            <person name="Song W.-J."/>
            <person name="Kurnit D.M."/>
        </authorList>
    </citation>
    <scope>NUCLEOTIDE SEQUENCE [LARGE SCALE GENOMIC DNA]</scope>
    <source>
        <strain evidence="1 2">PCL1601</strain>
    </source>
</reference>
<protein>
    <submittedName>
        <fullName evidence="1">Uncharacterized protein</fullName>
    </submittedName>
</protein>
<dbReference type="OrthoDB" id="6937788at2"/>
<name>A0A1Q8ERW3_9PSED</name>
<organism evidence="1 2">
    <name type="scientific">Pseudomonas chlororaphis</name>
    <dbReference type="NCBI Taxonomy" id="587753"/>
    <lineage>
        <taxon>Bacteria</taxon>
        <taxon>Pseudomonadati</taxon>
        <taxon>Pseudomonadota</taxon>
        <taxon>Gammaproteobacteria</taxon>
        <taxon>Pseudomonadales</taxon>
        <taxon>Pseudomonadaceae</taxon>
        <taxon>Pseudomonas</taxon>
    </lineage>
</organism>
<dbReference type="EMBL" id="MSCT01000009">
    <property type="protein sequence ID" value="OLF54528.1"/>
    <property type="molecule type" value="Genomic_DNA"/>
</dbReference>
<dbReference type="InterPro" id="IPR049810">
    <property type="entry name" value="S6_alt_immun-like"/>
</dbReference>
<proteinExistence type="predicted"/>
<dbReference type="RefSeq" id="WP_075119149.1">
    <property type="nucleotide sequence ID" value="NZ_MSCT01000009.1"/>
</dbReference>
<dbReference type="AlphaFoldDB" id="A0A1Q8ERW3"/>
<comment type="caution">
    <text evidence="1">The sequence shown here is derived from an EMBL/GenBank/DDBJ whole genome shotgun (WGS) entry which is preliminary data.</text>
</comment>
<evidence type="ECO:0000313" key="1">
    <source>
        <dbReference type="EMBL" id="OLF54528.1"/>
    </source>
</evidence>
<dbReference type="Proteomes" id="UP000185578">
    <property type="component" value="Unassembled WGS sequence"/>
</dbReference>
<evidence type="ECO:0000313" key="2">
    <source>
        <dbReference type="Proteomes" id="UP000185578"/>
    </source>
</evidence>